<comment type="caution">
    <text evidence="1">The sequence shown here is derived from an EMBL/GenBank/DDBJ whole genome shotgun (WGS) entry which is preliminary data.</text>
</comment>
<organism evidence="1 2">
    <name type="scientific">Tanacetum coccineum</name>
    <dbReference type="NCBI Taxonomy" id="301880"/>
    <lineage>
        <taxon>Eukaryota</taxon>
        <taxon>Viridiplantae</taxon>
        <taxon>Streptophyta</taxon>
        <taxon>Embryophyta</taxon>
        <taxon>Tracheophyta</taxon>
        <taxon>Spermatophyta</taxon>
        <taxon>Magnoliopsida</taxon>
        <taxon>eudicotyledons</taxon>
        <taxon>Gunneridae</taxon>
        <taxon>Pentapetalae</taxon>
        <taxon>asterids</taxon>
        <taxon>campanulids</taxon>
        <taxon>Asterales</taxon>
        <taxon>Asteraceae</taxon>
        <taxon>Asteroideae</taxon>
        <taxon>Anthemideae</taxon>
        <taxon>Anthemidinae</taxon>
        <taxon>Tanacetum</taxon>
    </lineage>
</organism>
<dbReference type="Gene3D" id="2.40.70.10">
    <property type="entry name" value="Acid Proteases"/>
    <property type="match status" value="1"/>
</dbReference>
<keyword evidence="1" id="KW-0695">RNA-directed DNA polymerase</keyword>
<proteinExistence type="predicted"/>
<dbReference type="Pfam" id="PF08284">
    <property type="entry name" value="RVP_2"/>
    <property type="match status" value="1"/>
</dbReference>
<protein>
    <submittedName>
        <fullName evidence="1">Reverse transcriptase domain-containing protein</fullName>
    </submittedName>
</protein>
<accession>A0ABQ4ZG79</accession>
<reference evidence="1" key="1">
    <citation type="journal article" date="2022" name="Int. J. Mol. Sci.">
        <title>Draft Genome of Tanacetum Coccineum: Genomic Comparison of Closely Related Tanacetum-Family Plants.</title>
        <authorList>
            <person name="Yamashiro T."/>
            <person name="Shiraishi A."/>
            <person name="Nakayama K."/>
            <person name="Satake H."/>
        </authorList>
    </citation>
    <scope>NUCLEOTIDE SEQUENCE</scope>
</reference>
<keyword evidence="2" id="KW-1185">Reference proteome</keyword>
<sequence length="479" mass="55708">MYETRQMTIPFPSHLNGYYYEEKKGSYGPQFLKAYSEASHINNSIPRKEKDPGSFTLPCFIKNVCFDNALVDLGASVSVMPLSTYLNLGLGELAHSKLTVELTYRTVKYPKGIAENVLVGIGKFTFPVDFIILDMPEDIKVPLILRRPFLSTANAKIDVYKRKITLRVREERIIFKSIKPASSLIKRVYMLSLRERIELNLEARLIGETLVLNRSLDHFFEDYIELNDLNEPFELRRNQRDDLMPTIEEGEVIEEFRTRNDELDIGIDDYPSYCSYDKKIHIDCAHNLKFSCMIGFEFTHANFFPLLYVNVMSKNFHNSIMKDKMVYKGNNVVGALMNVPIFVETFSVVMDFAVLENMNAYRDEEMGDVIFSEPFLREVEIKTRRFEGMITIYNGNDEVTYKTARSHPRFKHYTNEQCNKIPPLLKVSKDDKMNGISHPYQKLKGFYKGVLNLGPDYIRDAKMEEWLTRGHISVHVMEW</sequence>
<evidence type="ECO:0000313" key="1">
    <source>
        <dbReference type="EMBL" id="GJS88847.1"/>
    </source>
</evidence>
<evidence type="ECO:0000313" key="2">
    <source>
        <dbReference type="Proteomes" id="UP001151760"/>
    </source>
</evidence>
<dbReference type="PANTHER" id="PTHR33067:SF31">
    <property type="entry name" value="RNA-DIRECTED DNA POLYMERASE"/>
    <property type="match status" value="1"/>
</dbReference>
<name>A0ABQ4ZG79_9ASTR</name>
<dbReference type="GO" id="GO:0003964">
    <property type="term" value="F:RNA-directed DNA polymerase activity"/>
    <property type="evidence" value="ECO:0007669"/>
    <property type="project" value="UniProtKB-KW"/>
</dbReference>
<dbReference type="PANTHER" id="PTHR33067">
    <property type="entry name" value="RNA-DIRECTED DNA POLYMERASE-RELATED"/>
    <property type="match status" value="1"/>
</dbReference>
<gene>
    <name evidence="1" type="ORF">Tco_0771483</name>
</gene>
<dbReference type="CDD" id="cd00303">
    <property type="entry name" value="retropepsin_like"/>
    <property type="match status" value="1"/>
</dbReference>
<dbReference type="InterPro" id="IPR021109">
    <property type="entry name" value="Peptidase_aspartic_dom_sf"/>
</dbReference>
<keyword evidence="1" id="KW-0808">Transferase</keyword>
<keyword evidence="1" id="KW-0548">Nucleotidyltransferase</keyword>
<dbReference type="EMBL" id="BQNB010011305">
    <property type="protein sequence ID" value="GJS88847.1"/>
    <property type="molecule type" value="Genomic_DNA"/>
</dbReference>
<reference evidence="1" key="2">
    <citation type="submission" date="2022-01" db="EMBL/GenBank/DDBJ databases">
        <authorList>
            <person name="Yamashiro T."/>
            <person name="Shiraishi A."/>
            <person name="Satake H."/>
            <person name="Nakayama K."/>
        </authorList>
    </citation>
    <scope>NUCLEOTIDE SEQUENCE</scope>
</reference>
<dbReference type="Proteomes" id="UP001151760">
    <property type="component" value="Unassembled WGS sequence"/>
</dbReference>